<name>A0A4Z0YJM5_9PEZI</name>
<proteinExistence type="predicted"/>
<evidence type="ECO:0000313" key="4">
    <source>
        <dbReference type="Proteomes" id="UP000297716"/>
    </source>
</evidence>
<feature type="compositionally biased region" description="Polar residues" evidence="1">
    <location>
        <begin position="8"/>
        <end position="18"/>
    </location>
</feature>
<evidence type="ECO:0000313" key="3">
    <source>
        <dbReference type="EMBL" id="TGJ79475.1"/>
    </source>
</evidence>
<feature type="region of interest" description="Disordered" evidence="1">
    <location>
        <begin position="8"/>
        <end position="28"/>
    </location>
</feature>
<organism evidence="3 4">
    <name type="scientific">Xylaria hypoxylon</name>
    <dbReference type="NCBI Taxonomy" id="37992"/>
    <lineage>
        <taxon>Eukaryota</taxon>
        <taxon>Fungi</taxon>
        <taxon>Dikarya</taxon>
        <taxon>Ascomycota</taxon>
        <taxon>Pezizomycotina</taxon>
        <taxon>Sordariomycetes</taxon>
        <taxon>Xylariomycetidae</taxon>
        <taxon>Xylariales</taxon>
        <taxon>Xylariaceae</taxon>
        <taxon>Xylaria</taxon>
    </lineage>
</organism>
<dbReference type="OrthoDB" id="2142759at2759"/>
<dbReference type="Pfam" id="PF13391">
    <property type="entry name" value="HNH_2"/>
    <property type="match status" value="1"/>
</dbReference>
<sequence length="468" mass="52564">MIENQFISYMDQSSTLSHPQLQSRPKLQPRPLRLPASAASRDDILFLHPAYKEPFNLLLKLPRIDPVSYSAAASTGSTAATYGVHHTTALVACQIVANNAFDGVLSYDPEGTRPVCIRTDQDDNSNIILEDNEYYFVVPSSPHAASENDDNNKKEPYAIVPSFEDWAFPHGRIPSLWRSIDSTWPNTNTLANDGAGGGMGILPRCAVSNVTWAIDKCHLVPKYQEDWYHKNGMARYRSTGSLDIDDPANLCILRKDIYAALDNFIFAVVPKRYGFVVHALQVWGPWSEFAVEFHDVPFCGAVNVNYLFARFAAAIFMLIKPFVTNAHVCRRVARRLECPDKGLATSFETKIEWMTGRELSDSYAGGKSRSASPRKRVKGDGNGQQALQQRHRQRFDLDTSSTNWSSIDGASLTSDSEESMHEIEVLETPINTTDCYNVWDDLSEGHEQCDDQELRGRTRKTRSECKRL</sequence>
<reference evidence="3 4" key="1">
    <citation type="submission" date="2019-03" db="EMBL/GenBank/DDBJ databases">
        <title>Draft genome sequence of Xylaria hypoxylon DSM 108379, a ubiquitous saprotrophic-parasitic fungi on hardwood.</title>
        <authorList>
            <person name="Buettner E."/>
            <person name="Leonhardt S."/>
            <person name="Gebauer A.M."/>
            <person name="Liers C."/>
            <person name="Hofrichter M."/>
            <person name="Kellner H."/>
        </authorList>
    </citation>
    <scope>NUCLEOTIDE SEQUENCE [LARGE SCALE GENOMIC DNA]</scope>
    <source>
        <strain evidence="3 4">DSM 108379</strain>
    </source>
</reference>
<evidence type="ECO:0000259" key="2">
    <source>
        <dbReference type="Pfam" id="PF13391"/>
    </source>
</evidence>
<dbReference type="Proteomes" id="UP000297716">
    <property type="component" value="Unassembled WGS sequence"/>
</dbReference>
<accession>A0A4Z0YJM5</accession>
<protein>
    <recommendedName>
        <fullName evidence="2">HNH nuclease domain-containing protein</fullName>
    </recommendedName>
</protein>
<dbReference type="InterPro" id="IPR003615">
    <property type="entry name" value="HNH_nuc"/>
</dbReference>
<dbReference type="AlphaFoldDB" id="A0A4Z0YJM5"/>
<feature type="domain" description="HNH nuclease" evidence="2">
    <location>
        <begin position="205"/>
        <end position="269"/>
    </location>
</feature>
<comment type="caution">
    <text evidence="3">The sequence shown here is derived from an EMBL/GenBank/DDBJ whole genome shotgun (WGS) entry which is preliminary data.</text>
</comment>
<feature type="compositionally biased region" description="Polar residues" evidence="1">
    <location>
        <begin position="398"/>
        <end position="414"/>
    </location>
</feature>
<keyword evidence="4" id="KW-1185">Reference proteome</keyword>
<dbReference type="EMBL" id="SKBN01000285">
    <property type="protein sequence ID" value="TGJ79475.1"/>
    <property type="molecule type" value="Genomic_DNA"/>
</dbReference>
<feature type="region of interest" description="Disordered" evidence="1">
    <location>
        <begin position="361"/>
        <end position="419"/>
    </location>
</feature>
<gene>
    <name evidence="3" type="ORF">E0Z10_g9292</name>
</gene>
<feature type="compositionally biased region" description="Low complexity" evidence="1">
    <location>
        <begin position="19"/>
        <end position="28"/>
    </location>
</feature>
<evidence type="ECO:0000256" key="1">
    <source>
        <dbReference type="SAM" id="MobiDB-lite"/>
    </source>
</evidence>